<reference evidence="3" key="1">
    <citation type="submission" date="2020-05" db="EMBL/GenBank/DDBJ databases">
        <title>Mycena genomes resolve the evolution of fungal bioluminescence.</title>
        <authorList>
            <person name="Tsai I.J."/>
        </authorList>
    </citation>
    <scope>NUCLEOTIDE SEQUENCE</scope>
    <source>
        <strain evidence="3">110903Hualien_Pintung</strain>
    </source>
</reference>
<sequence length="490" mass="55971">MRTETPRRSFWRFSSPRRPSPDRSLPAPLSRRLAHATRQPSRRAYLVILLTVVVLILLRSTSRVKPSPTGNNFATALEDRTSPSSPSSLWAPFSLSTCVFGMPRHWAPCFAQRLANVLYAEELVYPDFQLREPYFPNNQQREVWRKFAQTDSEYRDRASLKEGWATYKGQHGQNFVFHDVSYKLRFGPDIWSSRSCTQKLVNTLPIEPTNRTTKDVLPTALIALAPEAFSFQHFLDRVTHIIVQGEHLHDGHDTYALTGRLGTRLVQQMWDKMGFPDERLIHSSKSIAADQLVFSCRALLVHPWLSLKTLELLGVGDRQTPAPQRNKVVYMSRSDGHALNGRHVVNEEEVLTAIRALLEERKLGEELVVFLEDAFDNIHDLFSWFKENALAIVGPHGGAMINHRWAHRDTFVLEFMPENRMAMMIHEEASMLSQTYAAIVVPPVTPDSFDLLLDVGQVVDLLRTHLGVVGAENPLRRSYYWEAKELGLDL</sequence>
<gene>
    <name evidence="3" type="ORF">HMN09_00245800</name>
</gene>
<comment type="caution">
    <text evidence="3">The sequence shown here is derived from an EMBL/GenBank/DDBJ whole genome shotgun (WGS) entry which is preliminary data.</text>
</comment>
<dbReference type="AlphaFoldDB" id="A0A8H6TK91"/>
<proteinExistence type="predicted"/>
<organism evidence="3 4">
    <name type="scientific">Mycena chlorophos</name>
    <name type="common">Agaric fungus</name>
    <name type="synonym">Agaricus chlorophos</name>
    <dbReference type="NCBI Taxonomy" id="658473"/>
    <lineage>
        <taxon>Eukaryota</taxon>
        <taxon>Fungi</taxon>
        <taxon>Dikarya</taxon>
        <taxon>Basidiomycota</taxon>
        <taxon>Agaricomycotina</taxon>
        <taxon>Agaricomycetes</taxon>
        <taxon>Agaricomycetidae</taxon>
        <taxon>Agaricales</taxon>
        <taxon>Marasmiineae</taxon>
        <taxon>Mycenaceae</taxon>
        <taxon>Mycena</taxon>
    </lineage>
</organism>
<name>A0A8H6TK91_MYCCL</name>
<dbReference type="Proteomes" id="UP000613580">
    <property type="component" value="Unassembled WGS sequence"/>
</dbReference>
<feature type="domain" description="Glycosyltransferase 61 catalytic" evidence="2">
    <location>
        <begin position="231"/>
        <end position="412"/>
    </location>
</feature>
<dbReference type="GO" id="GO:0016757">
    <property type="term" value="F:glycosyltransferase activity"/>
    <property type="evidence" value="ECO:0007669"/>
    <property type="project" value="InterPro"/>
</dbReference>
<feature type="compositionally biased region" description="Low complexity" evidence="1">
    <location>
        <begin position="11"/>
        <end position="31"/>
    </location>
</feature>
<keyword evidence="4" id="KW-1185">Reference proteome</keyword>
<protein>
    <recommendedName>
        <fullName evidence="2">Glycosyltransferase 61 catalytic domain-containing protein</fullName>
    </recommendedName>
</protein>
<evidence type="ECO:0000313" key="3">
    <source>
        <dbReference type="EMBL" id="KAF7319095.1"/>
    </source>
</evidence>
<evidence type="ECO:0000259" key="2">
    <source>
        <dbReference type="Pfam" id="PF04577"/>
    </source>
</evidence>
<feature type="region of interest" description="Disordered" evidence="1">
    <location>
        <begin position="64"/>
        <end position="85"/>
    </location>
</feature>
<dbReference type="OrthoDB" id="529273at2759"/>
<evidence type="ECO:0000313" key="4">
    <source>
        <dbReference type="Proteomes" id="UP000613580"/>
    </source>
</evidence>
<accession>A0A8H6TK91</accession>
<dbReference type="InterPro" id="IPR049625">
    <property type="entry name" value="Glyco_transf_61_cat"/>
</dbReference>
<evidence type="ECO:0000256" key="1">
    <source>
        <dbReference type="SAM" id="MobiDB-lite"/>
    </source>
</evidence>
<dbReference type="Pfam" id="PF04577">
    <property type="entry name" value="Glyco_transf_61"/>
    <property type="match status" value="1"/>
</dbReference>
<dbReference type="EMBL" id="JACAZE010000003">
    <property type="protein sequence ID" value="KAF7319095.1"/>
    <property type="molecule type" value="Genomic_DNA"/>
</dbReference>
<feature type="region of interest" description="Disordered" evidence="1">
    <location>
        <begin position="1"/>
        <end position="33"/>
    </location>
</feature>